<feature type="region of interest" description="Disordered" evidence="1">
    <location>
        <begin position="368"/>
        <end position="388"/>
    </location>
</feature>
<dbReference type="OMA" id="DPCKELH"/>
<accession>B4Q300</accession>
<dbReference type="OrthoDB" id="7870513at2759"/>
<keyword evidence="3" id="KW-1185">Reference proteome</keyword>
<name>B4Q300_DROYA</name>
<evidence type="ECO:0000313" key="3">
    <source>
        <dbReference type="Proteomes" id="UP000002282"/>
    </source>
</evidence>
<dbReference type="KEGG" id="dya:Dyak_GE15515"/>
<organism evidence="2 3">
    <name type="scientific">Drosophila yakuba</name>
    <name type="common">Fruit fly</name>
    <dbReference type="NCBI Taxonomy" id="7245"/>
    <lineage>
        <taxon>Eukaryota</taxon>
        <taxon>Metazoa</taxon>
        <taxon>Ecdysozoa</taxon>
        <taxon>Arthropoda</taxon>
        <taxon>Hexapoda</taxon>
        <taxon>Insecta</taxon>
        <taxon>Pterygota</taxon>
        <taxon>Neoptera</taxon>
        <taxon>Endopterygota</taxon>
        <taxon>Diptera</taxon>
        <taxon>Brachycera</taxon>
        <taxon>Muscomorpha</taxon>
        <taxon>Ephydroidea</taxon>
        <taxon>Drosophilidae</taxon>
        <taxon>Drosophila</taxon>
        <taxon>Sophophora</taxon>
    </lineage>
</organism>
<dbReference type="AlphaFoldDB" id="B4Q300"/>
<evidence type="ECO:0000313" key="2">
    <source>
        <dbReference type="EMBL" id="EDX02734.1"/>
    </source>
</evidence>
<reference evidence="2 3" key="2">
    <citation type="journal article" date="2007" name="PLoS Biol.">
        <title>Principles of genome evolution in the Drosophila melanogaster species group.</title>
        <authorList>
            <person name="Ranz J.M."/>
            <person name="Maurin D."/>
            <person name="Chan Y.S."/>
            <person name="von Grotthuss M."/>
            <person name="Hillier L.W."/>
            <person name="Roote J."/>
            <person name="Ashburner M."/>
            <person name="Bergman C.M."/>
        </authorList>
    </citation>
    <scope>NUCLEOTIDE SEQUENCE [LARGE SCALE GENOMIC DNA]</scope>
    <source>
        <strain evidence="3">Tai18E2 / Tucson 14021-0261.01</strain>
    </source>
</reference>
<dbReference type="EMBL" id="CM000162">
    <property type="protein sequence ID" value="EDX02734.1"/>
    <property type="molecule type" value="Genomic_DNA"/>
</dbReference>
<sequence>MNKYFNTEILHSLMAQVPVVNQDLAKDPCIAMEPAARYVLYVSSDPGRELHPRKVKKNLRNLFGKKATSQGCVVRIREEKLSVLKLDLPKTAEPKSLEKVNASEVTPDTISREGCQVDTKTTPSTSIIHLDKRASGGRNITFDPKIIIENKSIECIEVLHHNSKFISSSCSPRMLEIYKEKQVVLKWTNQMSIRETSSESSQYDDSNNLQLTQETQQQLNHPVDNFTGHRNERSYLDWLRNSDCEVIKWLCQNNFVGASTITTSIESVSNPTQSIHVEKFRHGLGYCLRIVGQFFSTGEEEEEMEAADQPLRPYVDREHYAPLVLGPTIDECIAFLVDRVMIVIKWAMSAEVRPSDNAEEPEQLLPLLNGHRGTGEEEQQLGNGRSTSCTSIHSLTSMETSVIWHCPPPMYLITHRRRSQC</sequence>
<gene>
    <name evidence="2" type="primary">Dyak\GE15515</name>
    <name evidence="2" type="synonym">dyak_GLEANR_17023</name>
    <name evidence="2" type="synonym">GE15515</name>
    <name evidence="2" type="ORF">Dyak_GE15515</name>
</gene>
<evidence type="ECO:0000256" key="1">
    <source>
        <dbReference type="SAM" id="MobiDB-lite"/>
    </source>
</evidence>
<dbReference type="Proteomes" id="UP000002282">
    <property type="component" value="Chromosome X"/>
</dbReference>
<dbReference type="PhylomeDB" id="B4Q300"/>
<protein>
    <submittedName>
        <fullName evidence="2">Uncharacterized protein</fullName>
    </submittedName>
</protein>
<dbReference type="HOGENOM" id="CLU_799900_0_0_1"/>
<reference evidence="2 3" key="1">
    <citation type="journal article" date="2007" name="Nature">
        <title>Evolution of genes and genomes on the Drosophila phylogeny.</title>
        <authorList>
            <consortium name="Drosophila 12 Genomes Consortium"/>
            <person name="Clark A.G."/>
            <person name="Eisen M.B."/>
            <person name="Smith D.R."/>
            <person name="Bergman C.M."/>
            <person name="Oliver B."/>
            <person name="Markow T.A."/>
            <person name="Kaufman T.C."/>
            <person name="Kellis M."/>
            <person name="Gelbart W."/>
            <person name="Iyer V.N."/>
            <person name="Pollard D.A."/>
            <person name="Sackton T.B."/>
            <person name="Larracuente A.M."/>
            <person name="Singh N.D."/>
            <person name="Abad J.P."/>
            <person name="Abt D.N."/>
            <person name="Adryan B."/>
            <person name="Aguade M."/>
            <person name="Akashi H."/>
            <person name="Anderson W.W."/>
            <person name="Aquadro C.F."/>
            <person name="Ardell D.H."/>
            <person name="Arguello R."/>
            <person name="Artieri C.G."/>
            <person name="Barbash D.A."/>
            <person name="Barker D."/>
            <person name="Barsanti P."/>
            <person name="Batterham P."/>
            <person name="Batzoglou S."/>
            <person name="Begun D."/>
            <person name="Bhutkar A."/>
            <person name="Blanco E."/>
            <person name="Bosak S.A."/>
            <person name="Bradley R.K."/>
            <person name="Brand A.D."/>
            <person name="Brent M.R."/>
            <person name="Brooks A.N."/>
            <person name="Brown R.H."/>
            <person name="Butlin R.K."/>
            <person name="Caggese C."/>
            <person name="Calvi B.R."/>
            <person name="Bernardo de Carvalho A."/>
            <person name="Caspi A."/>
            <person name="Castrezana S."/>
            <person name="Celniker S.E."/>
            <person name="Chang J.L."/>
            <person name="Chapple C."/>
            <person name="Chatterji S."/>
            <person name="Chinwalla A."/>
            <person name="Civetta A."/>
            <person name="Clifton S.W."/>
            <person name="Comeron J.M."/>
            <person name="Costello J.C."/>
            <person name="Coyne J.A."/>
            <person name="Daub J."/>
            <person name="David R.G."/>
            <person name="Delcher A.L."/>
            <person name="Delehaunty K."/>
            <person name="Do C.B."/>
            <person name="Ebling H."/>
            <person name="Edwards K."/>
            <person name="Eickbush T."/>
            <person name="Evans J.D."/>
            <person name="Filipski A."/>
            <person name="Findeiss S."/>
            <person name="Freyhult E."/>
            <person name="Fulton L."/>
            <person name="Fulton R."/>
            <person name="Garcia A.C."/>
            <person name="Gardiner A."/>
            <person name="Garfield D.A."/>
            <person name="Garvin B.E."/>
            <person name="Gibson G."/>
            <person name="Gilbert D."/>
            <person name="Gnerre S."/>
            <person name="Godfrey J."/>
            <person name="Good R."/>
            <person name="Gotea V."/>
            <person name="Gravely B."/>
            <person name="Greenberg A.J."/>
            <person name="Griffiths-Jones S."/>
            <person name="Gross S."/>
            <person name="Guigo R."/>
            <person name="Gustafson E.A."/>
            <person name="Haerty W."/>
            <person name="Hahn M.W."/>
            <person name="Halligan D.L."/>
            <person name="Halpern A.L."/>
            <person name="Halter G.M."/>
            <person name="Han M.V."/>
            <person name="Heger A."/>
            <person name="Hillier L."/>
            <person name="Hinrichs A.S."/>
            <person name="Holmes I."/>
            <person name="Hoskins R.A."/>
            <person name="Hubisz M.J."/>
            <person name="Hultmark D."/>
            <person name="Huntley M.A."/>
            <person name="Jaffe D.B."/>
            <person name="Jagadeeshan S."/>
            <person name="Jeck W.R."/>
            <person name="Johnson J."/>
            <person name="Jones C.D."/>
            <person name="Jordan W.C."/>
            <person name="Karpen G.H."/>
            <person name="Kataoka E."/>
            <person name="Keightley P.D."/>
            <person name="Kheradpour P."/>
            <person name="Kirkness E.F."/>
            <person name="Koerich L.B."/>
            <person name="Kristiansen K."/>
            <person name="Kudrna D."/>
            <person name="Kulathinal R.J."/>
            <person name="Kumar S."/>
            <person name="Kwok R."/>
            <person name="Lander E."/>
            <person name="Langley C.H."/>
            <person name="Lapoint R."/>
            <person name="Lazzaro B.P."/>
            <person name="Lee S.J."/>
            <person name="Levesque L."/>
            <person name="Li R."/>
            <person name="Lin C.F."/>
            <person name="Lin M.F."/>
            <person name="Lindblad-Toh K."/>
            <person name="Llopart A."/>
            <person name="Long M."/>
            <person name="Low L."/>
            <person name="Lozovsky E."/>
            <person name="Lu J."/>
            <person name="Luo M."/>
            <person name="Machado C.A."/>
            <person name="Makalowski W."/>
            <person name="Marzo M."/>
            <person name="Matsuda M."/>
            <person name="Matzkin L."/>
            <person name="McAllister B."/>
            <person name="McBride C.S."/>
            <person name="McKernan B."/>
            <person name="McKernan K."/>
            <person name="Mendez-Lago M."/>
            <person name="Minx P."/>
            <person name="Mollenhauer M.U."/>
            <person name="Montooth K."/>
            <person name="Mount S.M."/>
            <person name="Mu X."/>
            <person name="Myers E."/>
            <person name="Negre B."/>
            <person name="Newfeld S."/>
            <person name="Nielsen R."/>
            <person name="Noor M.A."/>
            <person name="O'Grady P."/>
            <person name="Pachter L."/>
            <person name="Papaceit M."/>
            <person name="Parisi M.J."/>
            <person name="Parisi M."/>
            <person name="Parts L."/>
            <person name="Pedersen J.S."/>
            <person name="Pesole G."/>
            <person name="Phillippy A.M."/>
            <person name="Ponting C.P."/>
            <person name="Pop M."/>
            <person name="Porcelli D."/>
            <person name="Powell J.R."/>
            <person name="Prohaska S."/>
            <person name="Pruitt K."/>
            <person name="Puig M."/>
            <person name="Quesneville H."/>
            <person name="Ram K.R."/>
            <person name="Rand D."/>
            <person name="Rasmussen M.D."/>
            <person name="Reed L.K."/>
            <person name="Reenan R."/>
            <person name="Reily A."/>
            <person name="Remington K.A."/>
            <person name="Rieger T.T."/>
            <person name="Ritchie M.G."/>
            <person name="Robin C."/>
            <person name="Rogers Y.H."/>
            <person name="Rohde C."/>
            <person name="Rozas J."/>
            <person name="Rubenfield M.J."/>
            <person name="Ruiz A."/>
            <person name="Russo S."/>
            <person name="Salzberg S.L."/>
            <person name="Sanchez-Gracia A."/>
            <person name="Saranga D.J."/>
            <person name="Sato H."/>
            <person name="Schaeffer S.W."/>
            <person name="Schatz M.C."/>
            <person name="Schlenke T."/>
            <person name="Schwartz R."/>
            <person name="Segarra C."/>
            <person name="Singh R.S."/>
            <person name="Sirot L."/>
            <person name="Sirota M."/>
            <person name="Sisneros N.B."/>
            <person name="Smith C.D."/>
            <person name="Smith T.F."/>
            <person name="Spieth J."/>
            <person name="Stage D.E."/>
            <person name="Stark A."/>
            <person name="Stephan W."/>
            <person name="Strausberg R.L."/>
            <person name="Strempel S."/>
            <person name="Sturgill D."/>
            <person name="Sutton G."/>
            <person name="Sutton G.G."/>
            <person name="Tao W."/>
            <person name="Teichmann S."/>
            <person name="Tobari Y.N."/>
            <person name="Tomimura Y."/>
            <person name="Tsolas J.M."/>
            <person name="Valente V.L."/>
            <person name="Venter E."/>
            <person name="Venter J.C."/>
            <person name="Vicario S."/>
            <person name="Vieira F.G."/>
            <person name="Vilella A.J."/>
            <person name="Villasante A."/>
            <person name="Walenz B."/>
            <person name="Wang J."/>
            <person name="Wasserman M."/>
            <person name="Watts T."/>
            <person name="Wilson D."/>
            <person name="Wilson R.K."/>
            <person name="Wing R.A."/>
            <person name="Wolfner M.F."/>
            <person name="Wong A."/>
            <person name="Wong G.K."/>
            <person name="Wu C.I."/>
            <person name="Wu G."/>
            <person name="Yamamoto D."/>
            <person name="Yang H.P."/>
            <person name="Yang S.P."/>
            <person name="Yorke J.A."/>
            <person name="Yoshida K."/>
            <person name="Zdobnov E."/>
            <person name="Zhang P."/>
            <person name="Zhang Y."/>
            <person name="Zimin A.V."/>
            <person name="Baldwin J."/>
            <person name="Abdouelleil A."/>
            <person name="Abdulkadir J."/>
            <person name="Abebe A."/>
            <person name="Abera B."/>
            <person name="Abreu J."/>
            <person name="Acer S.C."/>
            <person name="Aftuck L."/>
            <person name="Alexander A."/>
            <person name="An P."/>
            <person name="Anderson E."/>
            <person name="Anderson S."/>
            <person name="Arachi H."/>
            <person name="Azer M."/>
            <person name="Bachantsang P."/>
            <person name="Barry A."/>
            <person name="Bayul T."/>
            <person name="Berlin A."/>
            <person name="Bessette D."/>
            <person name="Bloom T."/>
            <person name="Blye J."/>
            <person name="Boguslavskiy L."/>
            <person name="Bonnet C."/>
            <person name="Boukhgalter B."/>
            <person name="Bourzgui I."/>
            <person name="Brown A."/>
            <person name="Cahill P."/>
            <person name="Channer S."/>
            <person name="Cheshatsang Y."/>
            <person name="Chuda L."/>
            <person name="Citroen M."/>
            <person name="Collymore A."/>
            <person name="Cooke P."/>
            <person name="Costello M."/>
            <person name="D'Aco K."/>
            <person name="Daza R."/>
            <person name="De Haan G."/>
            <person name="DeGray S."/>
            <person name="DeMaso C."/>
            <person name="Dhargay N."/>
            <person name="Dooley K."/>
            <person name="Dooley E."/>
            <person name="Doricent M."/>
            <person name="Dorje P."/>
            <person name="Dorjee K."/>
            <person name="Dupes A."/>
            <person name="Elong R."/>
            <person name="Falk J."/>
            <person name="Farina A."/>
            <person name="Faro S."/>
            <person name="Ferguson D."/>
            <person name="Fisher S."/>
            <person name="Foley C.D."/>
            <person name="Franke A."/>
            <person name="Friedrich D."/>
            <person name="Gadbois L."/>
            <person name="Gearin G."/>
            <person name="Gearin C.R."/>
            <person name="Giannoukos G."/>
            <person name="Goode T."/>
            <person name="Graham J."/>
            <person name="Grandbois E."/>
            <person name="Grewal S."/>
            <person name="Gyaltsen K."/>
            <person name="Hafez N."/>
            <person name="Hagos B."/>
            <person name="Hall J."/>
            <person name="Henson C."/>
            <person name="Hollinger A."/>
            <person name="Honan T."/>
            <person name="Huard M.D."/>
            <person name="Hughes L."/>
            <person name="Hurhula B."/>
            <person name="Husby M.E."/>
            <person name="Kamat A."/>
            <person name="Kanga B."/>
            <person name="Kashin S."/>
            <person name="Khazanovich D."/>
            <person name="Kisner P."/>
            <person name="Lance K."/>
            <person name="Lara M."/>
            <person name="Lee W."/>
            <person name="Lennon N."/>
            <person name="Letendre F."/>
            <person name="LeVine R."/>
            <person name="Lipovsky A."/>
            <person name="Liu X."/>
            <person name="Liu J."/>
            <person name="Liu S."/>
            <person name="Lokyitsang T."/>
            <person name="Lokyitsang Y."/>
            <person name="Lubonja R."/>
            <person name="Lui A."/>
            <person name="MacDonald P."/>
            <person name="Magnisalis V."/>
            <person name="Maru K."/>
            <person name="Matthews C."/>
            <person name="McCusker W."/>
            <person name="McDonough S."/>
            <person name="Mehta T."/>
            <person name="Meldrim J."/>
            <person name="Meneus L."/>
            <person name="Mihai O."/>
            <person name="Mihalev A."/>
            <person name="Mihova T."/>
            <person name="Mittelman R."/>
            <person name="Mlenga V."/>
            <person name="Montmayeur A."/>
            <person name="Mulrain L."/>
            <person name="Navidi A."/>
            <person name="Naylor J."/>
            <person name="Negash T."/>
            <person name="Nguyen T."/>
            <person name="Nguyen N."/>
            <person name="Nicol R."/>
            <person name="Norbu C."/>
            <person name="Norbu N."/>
            <person name="Novod N."/>
            <person name="O'Neill B."/>
            <person name="Osman S."/>
            <person name="Markiewicz E."/>
            <person name="Oyono O.L."/>
            <person name="Patti C."/>
            <person name="Phunkhang P."/>
            <person name="Pierre F."/>
            <person name="Priest M."/>
            <person name="Raghuraman S."/>
            <person name="Rege F."/>
            <person name="Reyes R."/>
            <person name="Rise C."/>
            <person name="Rogov P."/>
            <person name="Ross K."/>
            <person name="Ryan E."/>
            <person name="Settipalli S."/>
            <person name="Shea T."/>
            <person name="Sherpa N."/>
            <person name="Shi L."/>
            <person name="Shih D."/>
            <person name="Sparrow T."/>
            <person name="Spaulding J."/>
            <person name="Stalker J."/>
            <person name="Stange-Thomann N."/>
            <person name="Stavropoulos S."/>
            <person name="Stone C."/>
            <person name="Strader C."/>
            <person name="Tesfaye S."/>
            <person name="Thomson T."/>
            <person name="Thoulutsang Y."/>
            <person name="Thoulutsang D."/>
            <person name="Topham K."/>
            <person name="Topping I."/>
            <person name="Tsamla T."/>
            <person name="Vassiliev H."/>
            <person name="Vo A."/>
            <person name="Wangchuk T."/>
            <person name="Wangdi T."/>
            <person name="Weiand M."/>
            <person name="Wilkinson J."/>
            <person name="Wilson A."/>
            <person name="Yadav S."/>
            <person name="Young G."/>
            <person name="Yu Q."/>
            <person name="Zembek L."/>
            <person name="Zhong D."/>
            <person name="Zimmer A."/>
            <person name="Zwirko Z."/>
            <person name="Jaffe D.B."/>
            <person name="Alvarez P."/>
            <person name="Brockman W."/>
            <person name="Butler J."/>
            <person name="Chin C."/>
            <person name="Gnerre S."/>
            <person name="Grabherr M."/>
            <person name="Kleber M."/>
            <person name="Mauceli E."/>
            <person name="MacCallum I."/>
        </authorList>
    </citation>
    <scope>NUCLEOTIDE SEQUENCE [LARGE SCALE GENOMIC DNA]</scope>
    <source>
        <strain evidence="3">Tai18E2 / Tucson 14021-0261.01</strain>
    </source>
</reference>
<proteinExistence type="predicted"/>